<evidence type="ECO:0000313" key="2">
    <source>
        <dbReference type="Proteomes" id="UP000617555"/>
    </source>
</evidence>
<dbReference type="EMBL" id="BMII01000008">
    <property type="protein sequence ID" value="GGB53240.1"/>
    <property type="molecule type" value="Genomic_DNA"/>
</dbReference>
<dbReference type="RefSeq" id="WP_188738036.1">
    <property type="nucleotide sequence ID" value="NZ_BMII01000008.1"/>
</dbReference>
<comment type="caution">
    <text evidence="1">The sequence shown here is derived from an EMBL/GenBank/DDBJ whole genome shotgun (WGS) entry which is preliminary data.</text>
</comment>
<sequence length="94" mass="10814">MNFMQDENHVPEDFKVTLNFLLSLEIEDLDEMVTDISYSNVNNELNATACLDCQELILSRAESVSCEVNNLGREAQIKYLFESGFRTQLQISQF</sequence>
<name>A0ABQ1IV38_9GAMM</name>
<protein>
    <submittedName>
        <fullName evidence="1">Uncharacterized protein</fullName>
    </submittedName>
</protein>
<reference evidence="2" key="1">
    <citation type="journal article" date="2019" name="Int. J. Syst. Evol. Microbiol.">
        <title>The Global Catalogue of Microorganisms (GCM) 10K type strain sequencing project: providing services to taxonomists for standard genome sequencing and annotation.</title>
        <authorList>
            <consortium name="The Broad Institute Genomics Platform"/>
            <consortium name="The Broad Institute Genome Sequencing Center for Infectious Disease"/>
            <person name="Wu L."/>
            <person name="Ma J."/>
        </authorList>
    </citation>
    <scope>NUCLEOTIDE SEQUENCE [LARGE SCALE GENOMIC DNA]</scope>
    <source>
        <strain evidence="2">CGMCC 1.15339</strain>
    </source>
</reference>
<gene>
    <name evidence="1" type="ORF">GCM10011607_12210</name>
</gene>
<keyword evidence="2" id="KW-1185">Reference proteome</keyword>
<dbReference type="Proteomes" id="UP000617555">
    <property type="component" value="Unassembled WGS sequence"/>
</dbReference>
<accession>A0ABQ1IV38</accession>
<proteinExistence type="predicted"/>
<organism evidence="1 2">
    <name type="scientific">Shewanella inventionis</name>
    <dbReference type="NCBI Taxonomy" id="1738770"/>
    <lineage>
        <taxon>Bacteria</taxon>
        <taxon>Pseudomonadati</taxon>
        <taxon>Pseudomonadota</taxon>
        <taxon>Gammaproteobacteria</taxon>
        <taxon>Alteromonadales</taxon>
        <taxon>Shewanellaceae</taxon>
        <taxon>Shewanella</taxon>
    </lineage>
</organism>
<evidence type="ECO:0000313" key="1">
    <source>
        <dbReference type="EMBL" id="GGB53240.1"/>
    </source>
</evidence>